<reference evidence="4 5" key="1">
    <citation type="submission" date="2019-08" db="EMBL/GenBank/DDBJ databases">
        <title>In-depth cultivation of the pig gut microbiome towards novel bacterial diversity and tailored functional studies.</title>
        <authorList>
            <person name="Wylensek D."/>
            <person name="Hitch T.C.A."/>
            <person name="Clavel T."/>
        </authorList>
    </citation>
    <scope>NUCLEOTIDE SEQUENCE [LARGE SCALE GENOMIC DNA]</scope>
    <source>
        <strain evidence="4 5">Oil-RF-744-WCA-WT-10</strain>
    </source>
</reference>
<protein>
    <submittedName>
        <fullName evidence="4">Tetratricopeptide repeat protein</fullName>
    </submittedName>
</protein>
<dbReference type="InterPro" id="IPR011717">
    <property type="entry name" value="TPR-4"/>
</dbReference>
<feature type="repeat" description="TPR" evidence="1">
    <location>
        <begin position="762"/>
        <end position="795"/>
    </location>
</feature>
<evidence type="ECO:0000256" key="1">
    <source>
        <dbReference type="PROSITE-ProRule" id="PRU00339"/>
    </source>
</evidence>
<feature type="region of interest" description="Disordered" evidence="2">
    <location>
        <begin position="999"/>
        <end position="1042"/>
    </location>
</feature>
<dbReference type="SUPFAM" id="SSF48452">
    <property type="entry name" value="TPR-like"/>
    <property type="match status" value="5"/>
</dbReference>
<evidence type="ECO:0000256" key="3">
    <source>
        <dbReference type="SAM" id="SignalP"/>
    </source>
</evidence>
<evidence type="ECO:0000313" key="5">
    <source>
        <dbReference type="Proteomes" id="UP000483362"/>
    </source>
</evidence>
<comment type="caution">
    <text evidence="4">The sequence shown here is derived from an EMBL/GenBank/DDBJ whole genome shotgun (WGS) entry which is preliminary data.</text>
</comment>
<dbReference type="InterPro" id="IPR019734">
    <property type="entry name" value="TPR_rpt"/>
</dbReference>
<evidence type="ECO:0000256" key="2">
    <source>
        <dbReference type="SAM" id="MobiDB-lite"/>
    </source>
</evidence>
<dbReference type="PANTHER" id="PTHR12558">
    <property type="entry name" value="CELL DIVISION CYCLE 16,23,27"/>
    <property type="match status" value="1"/>
</dbReference>
<dbReference type="EMBL" id="VULT01000024">
    <property type="protein sequence ID" value="MSS18543.1"/>
    <property type="molecule type" value="Genomic_DNA"/>
</dbReference>
<dbReference type="Proteomes" id="UP000483362">
    <property type="component" value="Unassembled WGS sequence"/>
</dbReference>
<dbReference type="Gene3D" id="1.25.40.10">
    <property type="entry name" value="Tetratricopeptide repeat domain"/>
    <property type="match status" value="7"/>
</dbReference>
<dbReference type="SMART" id="SM00028">
    <property type="entry name" value="TPR"/>
    <property type="match status" value="12"/>
</dbReference>
<feature type="signal peptide" evidence="3">
    <location>
        <begin position="1"/>
        <end position="20"/>
    </location>
</feature>
<dbReference type="Pfam" id="PF14559">
    <property type="entry name" value="TPR_19"/>
    <property type="match status" value="1"/>
</dbReference>
<dbReference type="AlphaFoldDB" id="A0A6L5XGC6"/>
<feature type="chain" id="PRO_5027067311" evidence="3">
    <location>
        <begin position="21"/>
        <end position="1042"/>
    </location>
</feature>
<keyword evidence="5" id="KW-1185">Reference proteome</keyword>
<feature type="repeat" description="TPR" evidence="1">
    <location>
        <begin position="543"/>
        <end position="576"/>
    </location>
</feature>
<keyword evidence="1" id="KW-0802">TPR repeat</keyword>
<dbReference type="PANTHER" id="PTHR12558:SF13">
    <property type="entry name" value="CELL DIVISION CYCLE PROTEIN 27 HOMOLOG"/>
    <property type="match status" value="1"/>
</dbReference>
<evidence type="ECO:0000313" key="4">
    <source>
        <dbReference type="EMBL" id="MSS18543.1"/>
    </source>
</evidence>
<organism evidence="4 5">
    <name type="scientific">Sodaliphilus pleomorphus</name>
    <dbReference type="NCBI Taxonomy" id="2606626"/>
    <lineage>
        <taxon>Bacteria</taxon>
        <taxon>Pseudomonadati</taxon>
        <taxon>Bacteroidota</taxon>
        <taxon>Bacteroidia</taxon>
        <taxon>Bacteroidales</taxon>
        <taxon>Muribaculaceae</taxon>
        <taxon>Sodaliphilus</taxon>
    </lineage>
</organism>
<accession>A0A6L5XGC6</accession>
<name>A0A6L5XGC6_9BACT</name>
<dbReference type="Pfam" id="PF13181">
    <property type="entry name" value="TPR_8"/>
    <property type="match status" value="2"/>
</dbReference>
<keyword evidence="3" id="KW-0732">Signal</keyword>
<feature type="compositionally biased region" description="Low complexity" evidence="2">
    <location>
        <begin position="999"/>
        <end position="1034"/>
    </location>
</feature>
<proteinExistence type="predicted"/>
<dbReference type="Pfam" id="PF07721">
    <property type="entry name" value="TPR_4"/>
    <property type="match status" value="1"/>
</dbReference>
<dbReference type="Pfam" id="PF13174">
    <property type="entry name" value="TPR_6"/>
    <property type="match status" value="1"/>
</dbReference>
<dbReference type="PROSITE" id="PS50005">
    <property type="entry name" value="TPR"/>
    <property type="match status" value="3"/>
</dbReference>
<gene>
    <name evidence="4" type="ORF">FYJ29_12375</name>
</gene>
<dbReference type="InterPro" id="IPR011990">
    <property type="entry name" value="TPR-like_helical_dom_sf"/>
</dbReference>
<sequence length="1042" mass="115833">MKLKTVLLTTSLAMPALLGAQPAVMNTGAAGYLERGKLMYESRNYVGAIDQLSHLGQLPADAQAREEADYYIALSKMERDERDALETLVAFTRNYPSSQYIQDVTMRIGNYYFYKGDYGEALVAFSRVRDHALDGDLNEDLLYRMAYCDLQLGNYSDARALYARLKGTKRYDEATKFYEAYIDYAGKRYDEAYDKFRQVERTGDLGYQSQYYMCQIDYTRKQYDKVISLGRSLLSDEANAYFEPEINRLVGESFYHKGNDAKARDYLNKYIATTQDPVMRSAAYALGVMDYRSGDYRSSIKNLGQVTALDDEMAQSAYLYLGQNELRLKDVKSAAMAFEKAAGMDYNKTVKETAFYNYAVTQAKGSTTPFGSSISLFEKFLNDYPGSKYTSQVEDYLVDAYMNTADYDKALASINHIKTPGAKVLKAKQNVLYNLGVQALQKGKRATAASYLRSAIAVGNYDKKIQNESRLWLAQTQYDNSSYKETVKTLNTYLSNASRRDDNYGKAYYDLGYAQYKLKNYIAAREAFQKAVNSGKLDKALVADAYDRIGDTYYYAADFTNAEASYNRAIANNTGNADGSMLDKAMMAGYNKNYQSKIDQLDELLAKYPTSAKAPTALLEKGRALETLGRNKEAVAAYSQLYNSYPKVAEARQGLLQLAVLEKHLGNIDQAVTAYKKVIKNAPTSDEARVAADDLKGIYADRGQLADYARFIQSVPNAPQFDVKDADRLTFAAAEKAVTASKPSIAKMHNYLRDYPNGAYAGNAKYYIGRFNYENGDYNNAIAYLDQALDMGRDASYAEDALAMKSDILTRQGKVAEAIDTYKSIVEKSSSDDNRLSAQLGILRGSQKLERWSDVVTTADALLLNPNLTADEKSEARLDRAVALAKLGRTAEAEAELKAMSADVTSESGSHAAYELARLQYNAGNYKTAEKLTNALLGSGSPHAYWIAKAYILLSDIYLKQGRTTEAREYLESLRSNYPGKEKEIFAEIDSRLARLGGKTAGSAAKGTGKQPATKARNRNNANSSADNKATSAAGKRSRGNR</sequence>
<dbReference type="GO" id="GO:0042802">
    <property type="term" value="F:identical protein binding"/>
    <property type="evidence" value="ECO:0007669"/>
    <property type="project" value="InterPro"/>
</dbReference>
<dbReference type="RefSeq" id="WP_154327723.1">
    <property type="nucleotide sequence ID" value="NZ_CP045696.1"/>
</dbReference>
<dbReference type="Pfam" id="PF13432">
    <property type="entry name" value="TPR_16"/>
    <property type="match status" value="4"/>
</dbReference>
<feature type="repeat" description="TPR" evidence="1">
    <location>
        <begin position="505"/>
        <end position="538"/>
    </location>
</feature>